<sequence>MWQQSVGSIFNDQLSSNIDRQKYFFLILEKEMINLNKMLNIGQRSFLPQETLTTSSTNPNSATFYLKLAKDKISEISIIPTKDEVLCVRDQILPTTNMDDSLHYLLKGAERLLDTQFRLLREDMLCPIYLGIVNFIKFYTESAKNDAKIRRLQERGGRHKYDGLNGTDGSDLQIKVDKRRGFSCRMEFTQKINKVDCKDKNVALVDISFINTSIYIIAMKEIMKKKSNNRTTGCFMVESTGVALIEYFESYLHILKTIPANFPSEKYLAPQVIENSSSDPPTYTRAPGFKFDLSVLLEDKINNFP</sequence>
<evidence type="ECO:0000313" key="1">
    <source>
        <dbReference type="EMBL" id="CAG8513757.1"/>
    </source>
</evidence>
<proteinExistence type="predicted"/>
<protein>
    <submittedName>
        <fullName evidence="1">2001_t:CDS:1</fullName>
    </submittedName>
</protein>
<organism evidence="1 2">
    <name type="scientific">Scutellospora calospora</name>
    <dbReference type="NCBI Taxonomy" id="85575"/>
    <lineage>
        <taxon>Eukaryota</taxon>
        <taxon>Fungi</taxon>
        <taxon>Fungi incertae sedis</taxon>
        <taxon>Mucoromycota</taxon>
        <taxon>Glomeromycotina</taxon>
        <taxon>Glomeromycetes</taxon>
        <taxon>Diversisporales</taxon>
        <taxon>Gigasporaceae</taxon>
        <taxon>Scutellospora</taxon>
    </lineage>
</organism>
<name>A0ACA9L755_9GLOM</name>
<comment type="caution">
    <text evidence="1">The sequence shown here is derived from an EMBL/GenBank/DDBJ whole genome shotgun (WGS) entry which is preliminary data.</text>
</comment>
<evidence type="ECO:0000313" key="2">
    <source>
        <dbReference type="Proteomes" id="UP000789860"/>
    </source>
</evidence>
<dbReference type="Proteomes" id="UP000789860">
    <property type="component" value="Unassembled WGS sequence"/>
</dbReference>
<dbReference type="EMBL" id="CAJVPM010004495">
    <property type="protein sequence ID" value="CAG8513757.1"/>
    <property type="molecule type" value="Genomic_DNA"/>
</dbReference>
<gene>
    <name evidence="1" type="ORF">SCALOS_LOCUS3770</name>
</gene>
<accession>A0ACA9L755</accession>
<reference evidence="1" key="1">
    <citation type="submission" date="2021-06" db="EMBL/GenBank/DDBJ databases">
        <authorList>
            <person name="Kallberg Y."/>
            <person name="Tangrot J."/>
            <person name="Rosling A."/>
        </authorList>
    </citation>
    <scope>NUCLEOTIDE SEQUENCE</scope>
    <source>
        <strain evidence="1">AU212A</strain>
    </source>
</reference>
<keyword evidence="2" id="KW-1185">Reference proteome</keyword>